<keyword evidence="9" id="KW-1185">Reference proteome</keyword>
<dbReference type="InterPro" id="IPR001900">
    <property type="entry name" value="RNase_II/R"/>
</dbReference>
<dbReference type="GO" id="GO:0043139">
    <property type="term" value="F:5'-3' DNA helicase activity"/>
    <property type="evidence" value="ECO:0007669"/>
    <property type="project" value="TreeGrafter"/>
</dbReference>
<dbReference type="GO" id="GO:0016787">
    <property type="term" value="F:hydrolase activity"/>
    <property type="evidence" value="ECO:0007669"/>
    <property type="project" value="UniProtKB-KW"/>
</dbReference>
<sequence>MAVWEAERERGLQRSDLLPSVGTGSTSSKPAAPEPVYFYCHVCLVTCSSQESFENHCSSIEHVQMLSADSSMQWVHRAPPLGLTKFSLCSRAEVCEMGNSCTKAHSKEELQEWIQRVKVSVKKKKQALKEGLLSYQDRLLAEYQKCSNEVLIMAEHVEGVKVVCEQPLHVQLEDRKKKYQWQFKVHSKMHLQHVALLKRDPGINFYFSGNGLSRGLQYLRGDHVATVSSSPRVAQVEVSVECCILGIFEQWVVFDFGQRPVLMQKLRVRVGRQEAPQHVPSTRESARPVNFVRWDRGNRIIVPSMPRTEEDVALLAKYKPPALALDYQSESSAVVPITRLNYRERMHRFLFCEEEAEQALIAKLNLRVLISLTPMLQSLSMGAKFALSGELFAEVPTPYNLSPDTDEGYLLSRSVPTAFLALDPPVDNWVYEVFVEHKATTEKTIWLQIPSRCCSDLNFQADTSHKVEIQFQIDQLLFRQWHQAVDSLLDEKLVLPDVASCSIPYSLGSPQRGNSKQKQAISFITGQPTTSRQVPPLLIYGPFGTGKTFTLAMATLEILRQPNTRVLICTHTNSAADIYIREYFHSYVTSGHPWAVPLRIMYTDRPVSATDPITQMYCCLSPDQRSFRHPTPAEIDKHRIIITTSMLSKDLKVTPGYFTHIMIDEAAQMLECEALVPLSYATFETRIVLAGDHMQITPKLFCVGGGQSADHTLLNRLFQFYQKETHEVAKKSRIIFNENYRSTAGIIEFVSKHFYVGKGNAIHASGNIPPHPEIYPLLFCHVSGVAERDISMISWQNISEIIQVVEKVKEIYQRWPDEWGVRDLKKICVVSHGTQVSATRQELRKKQLQEVVVENYENLPGREFRVIIISTVHTSESLRVSASHHLEFFNEARVLNTIMTRAQSLVAVVGDAVALCSHGQCSKVWKRFIQQCIDKGSIFPESLTMAHIKQAACDKESWSRSLEGDKDDSDAESSSSDYDSMNADDPILQELLDESKNMLVTVSDEGLLNVKAEASKQWKDKREYVSFSSQMMQQYQHMHPQMYKRCELIKEAFDRASAFTLNDSPAMNIQIKGRVNCGTAFTGDEVLVEILQNSTGDGSSHRPQGRVVGILKRAEREPTFICMMDEFDPRVMIPIDPTVTKIFVPGLKEKPNVIPIRRLVKGQYRVVSCEKISQEMRRCQFFCVQVISWREGFYYPLGIITEVLQAALTLEEGLKILALEYGLEKKYPAAVTKESAKYTSNNNINLTKEARKDCRNYMTFTIDPEGARDLDDAISVRDLGRHYEIGIHIADVAGIIPKGSALDLEAKKRGVTFYAPKQEPLCMFPPKISQDVCSLLPQKDRRVISLFVTVEKETDQMLKGIFTISVIRSDRQLSYEEAELCIKNCYRGSAKDLRFDTLEDCIAVAYHFSRIHRKSRLQEDCFYDRLDEESSPGNRGSHQMIEELMIMFNSFVAEFLTNQEVTRNVTPLRCQCEPSLAQLSHMKNKYSHIIPLSIHLLHHLGEMPPAQDSPKNVEFSLLGPIWEHLQSAANARDFQKMLDLVVTDDIHPKLAPVVLEFRRLLSRSYFCRSNSTVQSKAGHYSLHVDSYTWASSPIRRYVDVVVQRHLHSVLRKKPLTYSADDIEFLCHDFNRKNSQAMTYEKRAHSLQMASQLKDQVLQKIAFVVDIEEMSRFFKALFPLNNESLPDPQRISYRSLQLIEQPVFIQQRSSIRLTWKRRMYSAETKEQSLREGRLSDKSVTLFRTQTWQEVLMAIRNEEFDRAASLLRQSKDLYHRYIGWVRKSSCSHYMELSLELSAGDALWFQLTTDISRGFLVPFVQLWCVTPGFEVCLQHMEKPIDCFSAYATLQSKDKYKNATEYNKVWMPMSAMESASCAVAENDSIVLHDIKIKWAKQRTSKGQLQGSFVVNKKWLEDCSIEVDFFHCYLCIRLGELKLPKSPQSDEECLKNKLVVDPDTYTWVAHGVTEELNDDEKLDRTGHRTVNFYIHYMSMETIPVEISQDSARFTVELIPKMLPDIRKEKAIWRLKYASDLATSIALGHEPPQKLTKSKILQQKSFDIPGGNWKLNKSQNQAVLDALRKSFMLIQGPPGTGKTVVGTHIVYWFHKLNEESVEKDQTQCLEDEKDKKRKCILYCGPSNKSVDVVAEMLLKMKKLKPLRVYGEAIETMEFPYPGSNRNISRKSLRDAKPKHEYKVWLAQGRSYQLACHDVILCTCSVSSAGALENLNVKQIIIDECAMSTEPETLIPLVCHSRAEKVVLLGDHKQLRPVVNNDVCKTLGMETSLFERYQEQAWMLDTQYRMHKSICEFPSQEFYEKRLRTCPQLTRKPSMLHHRDNNCCPIIFGHVEGKEHSLMISTEEGNENSKANLEEVAQAVRIAKQLTLDGTIQPDSIAILSPYSAQVSEINKSLKREGIRGVTVCTITKSQGSEWKYVILSTVRSCPRSEIDRKPTKSWQKKYLGFVTDPNQVNVGITRAQEGLCIIGNRYLLECNPLWKRLVQHYYHHNSCTTAQEIRVRRTPALSR</sequence>
<dbReference type="GO" id="GO:0004540">
    <property type="term" value="F:RNA nuclease activity"/>
    <property type="evidence" value="ECO:0007669"/>
    <property type="project" value="InterPro"/>
</dbReference>
<comment type="similarity">
    <text evidence="1">Belongs to the DNA2/NAM7 helicase family.</text>
</comment>
<dbReference type="InterPro" id="IPR027417">
    <property type="entry name" value="P-loop_NTPase"/>
</dbReference>
<dbReference type="OMA" id="ATLQYCC"/>
<dbReference type="Gene3D" id="3.40.50.300">
    <property type="entry name" value="P-loop containing nucleotide triphosphate hydrolases"/>
    <property type="match status" value="4"/>
</dbReference>
<keyword evidence="2" id="KW-0547">Nucleotide-binding</keyword>
<dbReference type="GO" id="GO:0003723">
    <property type="term" value="F:RNA binding"/>
    <property type="evidence" value="ECO:0007669"/>
    <property type="project" value="InterPro"/>
</dbReference>
<reference evidence="8" key="1">
    <citation type="submission" date="2025-08" db="UniProtKB">
        <authorList>
            <consortium name="Ensembl"/>
        </authorList>
    </citation>
    <scope>IDENTIFICATION</scope>
</reference>
<keyword evidence="4" id="KW-0347">Helicase</keyword>
<dbReference type="FunFam" id="3.40.50.300:FF:001313">
    <property type="entry name" value="Helicase with zinc finger domain 2"/>
    <property type="match status" value="1"/>
</dbReference>
<dbReference type="InterPro" id="IPR056787">
    <property type="entry name" value="OB_HELZ2"/>
</dbReference>
<dbReference type="PANTHER" id="PTHR43788">
    <property type="entry name" value="DNA2/NAM7 HELICASE FAMILY MEMBER"/>
    <property type="match status" value="1"/>
</dbReference>
<proteinExistence type="inferred from homology"/>
<dbReference type="Pfam" id="PF13087">
    <property type="entry name" value="AAA_12"/>
    <property type="match status" value="2"/>
</dbReference>
<evidence type="ECO:0000256" key="3">
    <source>
        <dbReference type="ARBA" id="ARBA00022801"/>
    </source>
</evidence>
<feature type="region of interest" description="Disordered" evidence="6">
    <location>
        <begin position="959"/>
        <end position="982"/>
    </location>
</feature>
<dbReference type="SUPFAM" id="SSF50249">
    <property type="entry name" value="Nucleic acid-binding proteins"/>
    <property type="match status" value="2"/>
</dbReference>
<evidence type="ECO:0000259" key="7">
    <source>
        <dbReference type="SMART" id="SM00955"/>
    </source>
</evidence>
<protein>
    <submittedName>
        <fullName evidence="8">Helicase with zinc finger 2</fullName>
    </submittedName>
</protein>
<dbReference type="InterPro" id="IPR047187">
    <property type="entry name" value="SF1_C_Upf1"/>
</dbReference>
<reference evidence="8" key="2">
    <citation type="submission" date="2025-09" db="UniProtKB">
        <authorList>
            <consortium name="Ensembl"/>
        </authorList>
    </citation>
    <scope>IDENTIFICATION</scope>
</reference>
<organism evidence="8 9">
    <name type="scientific">Junco hyemalis</name>
    <name type="common">Dark-eyed junco</name>
    <dbReference type="NCBI Taxonomy" id="40217"/>
    <lineage>
        <taxon>Eukaryota</taxon>
        <taxon>Metazoa</taxon>
        <taxon>Chordata</taxon>
        <taxon>Craniata</taxon>
        <taxon>Vertebrata</taxon>
        <taxon>Euteleostomi</taxon>
        <taxon>Archelosauria</taxon>
        <taxon>Archosauria</taxon>
        <taxon>Dinosauria</taxon>
        <taxon>Saurischia</taxon>
        <taxon>Theropoda</taxon>
        <taxon>Coelurosauria</taxon>
        <taxon>Aves</taxon>
        <taxon>Neognathae</taxon>
        <taxon>Neoaves</taxon>
        <taxon>Telluraves</taxon>
        <taxon>Australaves</taxon>
        <taxon>Passeriformes</taxon>
        <taxon>Passerellidae</taxon>
        <taxon>Junco</taxon>
    </lineage>
</organism>
<evidence type="ECO:0000256" key="1">
    <source>
        <dbReference type="ARBA" id="ARBA00007913"/>
    </source>
</evidence>
<dbReference type="CDD" id="cd18808">
    <property type="entry name" value="SF1_C_Upf1"/>
    <property type="match status" value="2"/>
</dbReference>
<accession>A0A8C5NR02</accession>
<evidence type="ECO:0000313" key="9">
    <source>
        <dbReference type="Proteomes" id="UP000694408"/>
    </source>
</evidence>
<dbReference type="PANTHER" id="PTHR43788:SF16">
    <property type="entry name" value="HELICASE WITH ZINC FINGER 2"/>
    <property type="match status" value="1"/>
</dbReference>
<keyword evidence="5" id="KW-0067">ATP-binding</keyword>
<dbReference type="Pfam" id="PF00773">
    <property type="entry name" value="RNB"/>
    <property type="match status" value="1"/>
</dbReference>
<evidence type="ECO:0000256" key="2">
    <source>
        <dbReference type="ARBA" id="ARBA00022741"/>
    </source>
</evidence>
<evidence type="ECO:0000256" key="4">
    <source>
        <dbReference type="ARBA" id="ARBA00022806"/>
    </source>
</evidence>
<dbReference type="InterPro" id="IPR050534">
    <property type="entry name" value="Coronavir_polyprotein_1ab"/>
</dbReference>
<dbReference type="SUPFAM" id="SSF52540">
    <property type="entry name" value="P-loop containing nucleoside triphosphate hydrolases"/>
    <property type="match status" value="2"/>
</dbReference>
<feature type="compositionally biased region" description="Low complexity" evidence="6">
    <location>
        <begin position="972"/>
        <end position="982"/>
    </location>
</feature>
<dbReference type="CDD" id="cd18076">
    <property type="entry name" value="DEXXQc_HELZ2-N"/>
    <property type="match status" value="1"/>
</dbReference>
<dbReference type="FunFam" id="3.40.50.300:FF:001373">
    <property type="entry name" value="Helicase with zinc finger domain 2"/>
    <property type="match status" value="1"/>
</dbReference>
<dbReference type="Proteomes" id="UP000694408">
    <property type="component" value="Unplaced"/>
</dbReference>
<feature type="domain" description="RNB" evidence="7">
    <location>
        <begin position="1251"/>
        <end position="1612"/>
    </location>
</feature>
<dbReference type="Pfam" id="PF25049">
    <property type="entry name" value="OB_HELZ2"/>
    <property type="match status" value="1"/>
</dbReference>
<keyword evidence="3" id="KW-0378">Hydrolase</keyword>
<dbReference type="GO" id="GO:0005524">
    <property type="term" value="F:ATP binding"/>
    <property type="evidence" value="ECO:0007669"/>
    <property type="project" value="UniProtKB-KW"/>
</dbReference>
<dbReference type="SMART" id="SM00955">
    <property type="entry name" value="RNB"/>
    <property type="match status" value="1"/>
</dbReference>
<dbReference type="InterPro" id="IPR041679">
    <property type="entry name" value="DNA2/NAM7-like_C"/>
</dbReference>
<evidence type="ECO:0000313" key="8">
    <source>
        <dbReference type="Ensembl" id="ENSJHYP00000017468.1"/>
    </source>
</evidence>
<evidence type="ECO:0000256" key="6">
    <source>
        <dbReference type="SAM" id="MobiDB-lite"/>
    </source>
</evidence>
<dbReference type="Ensembl" id="ENSJHYT00000021107.1">
    <property type="protein sequence ID" value="ENSJHYP00000017468.1"/>
    <property type="gene ID" value="ENSJHYG00000013332.1"/>
</dbReference>
<dbReference type="InterPro" id="IPR041677">
    <property type="entry name" value="DNA2/NAM7_AAA_11"/>
</dbReference>
<evidence type="ECO:0000256" key="5">
    <source>
        <dbReference type="ARBA" id="ARBA00022840"/>
    </source>
</evidence>
<dbReference type="Pfam" id="PF13086">
    <property type="entry name" value="AAA_11"/>
    <property type="match status" value="4"/>
</dbReference>
<dbReference type="InterPro" id="IPR012340">
    <property type="entry name" value="NA-bd_OB-fold"/>
</dbReference>
<name>A0A8C5NR02_JUNHY</name>